<keyword evidence="7 10" id="KW-1133">Transmembrane helix</keyword>
<dbReference type="InterPro" id="IPR001851">
    <property type="entry name" value="ABC_transp_permease"/>
</dbReference>
<dbReference type="Proteomes" id="UP001519363">
    <property type="component" value="Unassembled WGS sequence"/>
</dbReference>
<evidence type="ECO:0000313" key="12">
    <source>
        <dbReference type="Proteomes" id="UP001519363"/>
    </source>
</evidence>
<dbReference type="RefSeq" id="WP_086787943.1">
    <property type="nucleotide sequence ID" value="NZ_JAGIOO010000001.1"/>
</dbReference>
<dbReference type="CDD" id="cd06582">
    <property type="entry name" value="TM_PBP1_LivH_like"/>
    <property type="match status" value="1"/>
</dbReference>
<feature type="transmembrane region" description="Helical" evidence="10">
    <location>
        <begin position="128"/>
        <end position="148"/>
    </location>
</feature>
<dbReference type="Pfam" id="PF02653">
    <property type="entry name" value="BPD_transp_2"/>
    <property type="match status" value="1"/>
</dbReference>
<keyword evidence="3" id="KW-1003">Cell membrane</keyword>
<dbReference type="PANTHER" id="PTHR11795">
    <property type="entry name" value="BRANCHED-CHAIN AMINO ACID TRANSPORT SYSTEM PERMEASE PROTEIN LIVH"/>
    <property type="match status" value="1"/>
</dbReference>
<evidence type="ECO:0000256" key="5">
    <source>
        <dbReference type="ARBA" id="ARBA00022692"/>
    </source>
</evidence>
<feature type="transmembrane region" description="Helical" evidence="10">
    <location>
        <begin position="224"/>
        <end position="245"/>
    </location>
</feature>
<feature type="transmembrane region" description="Helical" evidence="10">
    <location>
        <begin position="60"/>
        <end position="78"/>
    </location>
</feature>
<comment type="similarity">
    <text evidence="9">Belongs to the binding-protein-dependent transport system permease family. LivHM subfamily.</text>
</comment>
<dbReference type="PANTHER" id="PTHR11795:SF371">
    <property type="entry name" value="HIGH-AFFINITY BRANCHED-CHAIN AMINO ACID TRANSPORT SYSTEM PERMEASE PROTEIN LIVH"/>
    <property type="match status" value="1"/>
</dbReference>
<dbReference type="EMBL" id="JAGIOO010000001">
    <property type="protein sequence ID" value="MBP2477908.1"/>
    <property type="molecule type" value="Genomic_DNA"/>
</dbReference>
<protein>
    <submittedName>
        <fullName evidence="11">Branched-chain amino acid transport system permease protein</fullName>
    </submittedName>
</protein>
<keyword evidence="4" id="KW-0997">Cell inner membrane</keyword>
<organism evidence="11 12">
    <name type="scientific">Crossiella equi</name>
    <dbReference type="NCBI Taxonomy" id="130796"/>
    <lineage>
        <taxon>Bacteria</taxon>
        <taxon>Bacillati</taxon>
        <taxon>Actinomycetota</taxon>
        <taxon>Actinomycetes</taxon>
        <taxon>Pseudonocardiales</taxon>
        <taxon>Pseudonocardiaceae</taxon>
        <taxon>Crossiella</taxon>
    </lineage>
</organism>
<feature type="transmembrane region" description="Helical" evidence="10">
    <location>
        <begin position="176"/>
        <end position="195"/>
    </location>
</feature>
<feature type="transmembrane region" description="Helical" evidence="10">
    <location>
        <begin position="90"/>
        <end position="116"/>
    </location>
</feature>
<keyword evidence="2" id="KW-0813">Transport</keyword>
<evidence type="ECO:0000256" key="10">
    <source>
        <dbReference type="SAM" id="Phobius"/>
    </source>
</evidence>
<comment type="caution">
    <text evidence="11">The sequence shown here is derived from an EMBL/GenBank/DDBJ whole genome shotgun (WGS) entry which is preliminary data.</text>
</comment>
<evidence type="ECO:0000313" key="11">
    <source>
        <dbReference type="EMBL" id="MBP2477908.1"/>
    </source>
</evidence>
<gene>
    <name evidence="11" type="ORF">JOF53_006780</name>
</gene>
<evidence type="ECO:0000256" key="8">
    <source>
        <dbReference type="ARBA" id="ARBA00023136"/>
    </source>
</evidence>
<keyword evidence="12" id="KW-1185">Reference proteome</keyword>
<keyword evidence="6" id="KW-0029">Amino-acid transport</keyword>
<evidence type="ECO:0000256" key="3">
    <source>
        <dbReference type="ARBA" id="ARBA00022475"/>
    </source>
</evidence>
<dbReference type="InterPro" id="IPR052157">
    <property type="entry name" value="BCAA_transport_permease"/>
</dbReference>
<comment type="subcellular location">
    <subcellularLocation>
        <location evidence="1">Cell membrane</location>
        <topology evidence="1">Multi-pass membrane protein</topology>
    </subcellularLocation>
</comment>
<sequence>MTTVLAQGSGISFDVDLLLKNFWANTVDGLSYGSIYALMALGYTLVYGVLRLINFAHSEVFIAGAFGIWFTFDALGFKPGPTPQLGVGEIIGTLALAIAVGMLVSGVVAVVVERVAYRPLRKRNAPSLVFLITAIGASFVLQQIFFVWRGGNAEGAIRIIRPTAQFEIFGARVTNVQIIVFVAALVLMFAADTFIRRSRLGRGIRAVAQDPTTATLMGVNRERVIMLTFLIGGVLAGAAALFYIMQIPAGVVYTGGFLLGLKAFTAAVLGGIGNLRGALLGGLLLGVAENYGQSLFGGQWRDVVAFVLLIVVLMFRPTGILGESLGKARV</sequence>
<keyword evidence="5 10" id="KW-0812">Transmembrane</keyword>
<accession>A0ABS5AMU6</accession>
<name>A0ABS5AMU6_9PSEU</name>
<evidence type="ECO:0000256" key="1">
    <source>
        <dbReference type="ARBA" id="ARBA00004651"/>
    </source>
</evidence>
<feature type="transmembrane region" description="Helical" evidence="10">
    <location>
        <begin position="35"/>
        <end position="53"/>
    </location>
</feature>
<proteinExistence type="inferred from homology"/>
<evidence type="ECO:0000256" key="2">
    <source>
        <dbReference type="ARBA" id="ARBA00022448"/>
    </source>
</evidence>
<keyword evidence="8 10" id="KW-0472">Membrane</keyword>
<feature type="transmembrane region" description="Helical" evidence="10">
    <location>
        <begin position="303"/>
        <end position="322"/>
    </location>
</feature>
<evidence type="ECO:0000256" key="6">
    <source>
        <dbReference type="ARBA" id="ARBA00022970"/>
    </source>
</evidence>
<evidence type="ECO:0000256" key="4">
    <source>
        <dbReference type="ARBA" id="ARBA00022519"/>
    </source>
</evidence>
<evidence type="ECO:0000256" key="9">
    <source>
        <dbReference type="ARBA" id="ARBA00037998"/>
    </source>
</evidence>
<reference evidence="11 12" key="1">
    <citation type="submission" date="2021-03" db="EMBL/GenBank/DDBJ databases">
        <title>Sequencing the genomes of 1000 actinobacteria strains.</title>
        <authorList>
            <person name="Klenk H.-P."/>
        </authorList>
    </citation>
    <scope>NUCLEOTIDE SEQUENCE [LARGE SCALE GENOMIC DNA]</scope>
    <source>
        <strain evidence="11 12">DSM 44580</strain>
    </source>
</reference>
<evidence type="ECO:0000256" key="7">
    <source>
        <dbReference type="ARBA" id="ARBA00022989"/>
    </source>
</evidence>